<evidence type="ECO:0000313" key="1">
    <source>
        <dbReference type="EMBL" id="NIA67576.1"/>
    </source>
</evidence>
<proteinExistence type="predicted"/>
<gene>
    <name evidence="1" type="ORF">HBA54_03135</name>
</gene>
<sequence length="235" mass="24601">MAFSYPYPKLAIQKRHDLLELPGVTVVANYRADNVTDDGGGNASAWPDRTGNGYDLSQATPANRAAIIADGGADFKSRPILRFDGVNDSVFRATTPVLTQPFTQIVIAKATLLSGGNKIVFTGRSALNADIFWNSSEVLAFNAGGNLTGTTGNDVSVVVEAFYNGASCVLRGNGSIEASGALGAEGMNGVTVGTWYNGTAVWGGDLAEAAIVDGELTAKARTYLAHYARQRYGIA</sequence>
<dbReference type="Proteomes" id="UP000761264">
    <property type="component" value="Unassembled WGS sequence"/>
</dbReference>
<name>A0A967C1P4_9PROT</name>
<organism evidence="1 2">
    <name type="scientific">Pelagibius litoralis</name>
    <dbReference type="NCBI Taxonomy" id="374515"/>
    <lineage>
        <taxon>Bacteria</taxon>
        <taxon>Pseudomonadati</taxon>
        <taxon>Pseudomonadota</taxon>
        <taxon>Alphaproteobacteria</taxon>
        <taxon>Rhodospirillales</taxon>
        <taxon>Rhodovibrionaceae</taxon>
        <taxon>Pelagibius</taxon>
    </lineage>
</organism>
<dbReference type="EMBL" id="JAAQPH010000002">
    <property type="protein sequence ID" value="NIA67576.1"/>
    <property type="molecule type" value="Genomic_DNA"/>
</dbReference>
<comment type="caution">
    <text evidence="1">The sequence shown here is derived from an EMBL/GenBank/DDBJ whole genome shotgun (WGS) entry which is preliminary data.</text>
</comment>
<accession>A0A967C1P4</accession>
<reference evidence="1" key="1">
    <citation type="submission" date="2020-03" db="EMBL/GenBank/DDBJ databases">
        <title>Genome of Pelagibius litoralis DSM 21314T.</title>
        <authorList>
            <person name="Wang G."/>
        </authorList>
    </citation>
    <scope>NUCLEOTIDE SEQUENCE</scope>
    <source>
        <strain evidence="1">DSM 21314</strain>
    </source>
</reference>
<protein>
    <submittedName>
        <fullName evidence="1">Uncharacterized protein</fullName>
    </submittedName>
</protein>
<keyword evidence="2" id="KW-1185">Reference proteome</keyword>
<dbReference type="RefSeq" id="WP_167221273.1">
    <property type="nucleotide sequence ID" value="NZ_JAAQPH010000002.1"/>
</dbReference>
<dbReference type="AlphaFoldDB" id="A0A967C1P4"/>
<evidence type="ECO:0000313" key="2">
    <source>
        <dbReference type="Proteomes" id="UP000761264"/>
    </source>
</evidence>